<feature type="chain" id="PRO_5011563436" description="Ig-like domain-containing protein" evidence="1">
    <location>
        <begin position="35"/>
        <end position="373"/>
    </location>
</feature>
<keyword evidence="3" id="KW-1185">Reference proteome</keyword>
<organism evidence="2 3">
    <name type="scientific">Nonomuraea maritima</name>
    <dbReference type="NCBI Taxonomy" id="683260"/>
    <lineage>
        <taxon>Bacteria</taxon>
        <taxon>Bacillati</taxon>
        <taxon>Actinomycetota</taxon>
        <taxon>Actinomycetes</taxon>
        <taxon>Streptosporangiales</taxon>
        <taxon>Streptosporangiaceae</taxon>
        <taxon>Nonomuraea</taxon>
    </lineage>
</organism>
<reference evidence="2 3" key="1">
    <citation type="submission" date="2016-10" db="EMBL/GenBank/DDBJ databases">
        <authorList>
            <person name="de Groot N.N."/>
        </authorList>
    </citation>
    <scope>NUCLEOTIDE SEQUENCE [LARGE SCALE GENOMIC DNA]</scope>
    <source>
        <strain evidence="2 3">CGMCC 4.5681</strain>
    </source>
</reference>
<feature type="signal peptide" evidence="1">
    <location>
        <begin position="1"/>
        <end position="34"/>
    </location>
</feature>
<sequence>MVSAALVRRAAAFSASAAVLATLSAGLVAGPASAATGKAPKVTASTPAAAPADFEGSCPATVNFSSTIKVPVKGKTVLAYRWLHGDGSKSKVQTVKLTGKGVKSVKVKQAITFKDDVKGWEAIQVLAPVKFTSKKGSFSVDCKTPVKPRTHLDVNVKARAWATPSSYTGYCTPSTKIGFVGLIQTNRPALVRYRWLLNGHVADYGTVKVRDSRKVGFAFTPRHSERGWAQLQVLGSNGTYSNRAGYKVSCKSYEAPSTDVDASISVTSGSDCTVRSTGSARTSGPGRVGYTWYVNGTQVSSGQTYAPRGRSTVSIPGFSTKVTGNAVKGGVVTLSVTTAHGSDTASERYAPCGVTTQSEVPDTSKTIGSHVIG</sequence>
<dbReference type="Proteomes" id="UP000198683">
    <property type="component" value="Unassembled WGS sequence"/>
</dbReference>
<proteinExistence type="predicted"/>
<evidence type="ECO:0000313" key="3">
    <source>
        <dbReference type="Proteomes" id="UP000198683"/>
    </source>
</evidence>
<dbReference type="STRING" id="683260.SAMN05421874_10299"/>
<gene>
    <name evidence="2" type="ORF">SAMN05421874_10299</name>
</gene>
<keyword evidence="1" id="KW-0732">Signal</keyword>
<evidence type="ECO:0000256" key="1">
    <source>
        <dbReference type="SAM" id="SignalP"/>
    </source>
</evidence>
<dbReference type="EMBL" id="FNFB01000002">
    <property type="protein sequence ID" value="SDJ52623.1"/>
    <property type="molecule type" value="Genomic_DNA"/>
</dbReference>
<evidence type="ECO:0000313" key="2">
    <source>
        <dbReference type="EMBL" id="SDJ52623.1"/>
    </source>
</evidence>
<evidence type="ECO:0008006" key="4">
    <source>
        <dbReference type="Google" id="ProtNLM"/>
    </source>
</evidence>
<accession>A0A1G8UFN9</accession>
<name>A0A1G8UFN9_9ACTN</name>
<dbReference type="AlphaFoldDB" id="A0A1G8UFN9"/>
<protein>
    <recommendedName>
        <fullName evidence="4">Ig-like domain-containing protein</fullName>
    </recommendedName>
</protein>